<accession>A0AAV0JUR2</accession>
<reference evidence="1" key="1">
    <citation type="submission" date="2022-08" db="EMBL/GenBank/DDBJ databases">
        <authorList>
            <person name="Gutierrez-Valencia J."/>
        </authorList>
    </citation>
    <scope>NUCLEOTIDE SEQUENCE</scope>
</reference>
<evidence type="ECO:0000313" key="1">
    <source>
        <dbReference type="EMBL" id="CAI0412346.1"/>
    </source>
</evidence>
<keyword evidence="2" id="KW-1185">Reference proteome</keyword>
<proteinExistence type="predicted"/>
<dbReference type="Proteomes" id="UP001154282">
    <property type="component" value="Unassembled WGS sequence"/>
</dbReference>
<evidence type="ECO:0000313" key="2">
    <source>
        <dbReference type="Proteomes" id="UP001154282"/>
    </source>
</evidence>
<sequence length="13" mass="1789">MRRWCWDSCRSRF</sequence>
<gene>
    <name evidence="1" type="ORF">LITE_LOCUS15510</name>
</gene>
<dbReference type="EMBL" id="CAMGYJ010000005">
    <property type="protein sequence ID" value="CAI0412346.1"/>
    <property type="molecule type" value="Genomic_DNA"/>
</dbReference>
<protein>
    <submittedName>
        <fullName evidence="1">Uncharacterized protein</fullName>
    </submittedName>
</protein>
<name>A0AAV0JUR2_9ROSI</name>
<comment type="caution">
    <text evidence="1">The sequence shown here is derived from an EMBL/GenBank/DDBJ whole genome shotgun (WGS) entry which is preliminary data.</text>
</comment>
<organism evidence="1 2">
    <name type="scientific">Linum tenue</name>
    <dbReference type="NCBI Taxonomy" id="586396"/>
    <lineage>
        <taxon>Eukaryota</taxon>
        <taxon>Viridiplantae</taxon>
        <taxon>Streptophyta</taxon>
        <taxon>Embryophyta</taxon>
        <taxon>Tracheophyta</taxon>
        <taxon>Spermatophyta</taxon>
        <taxon>Magnoliopsida</taxon>
        <taxon>eudicotyledons</taxon>
        <taxon>Gunneridae</taxon>
        <taxon>Pentapetalae</taxon>
        <taxon>rosids</taxon>
        <taxon>fabids</taxon>
        <taxon>Malpighiales</taxon>
        <taxon>Linaceae</taxon>
        <taxon>Linum</taxon>
    </lineage>
</organism>